<dbReference type="Proteomes" id="UP000809431">
    <property type="component" value="Unassembled WGS sequence"/>
</dbReference>
<dbReference type="EMBL" id="JAESND010000009">
    <property type="protein sequence ID" value="MBM3117285.1"/>
    <property type="molecule type" value="Genomic_DNA"/>
</dbReference>
<protein>
    <submittedName>
        <fullName evidence="1">ATP-binding protein</fullName>
    </submittedName>
</protein>
<reference evidence="1 2" key="1">
    <citation type="submission" date="2021-01" db="EMBL/GenBank/DDBJ databases">
        <title>Draft Genome Sequence and Polyhydroxyalkanoate Biosynthetic Potential of Jeongeupia naejangsanensis Type Strain DSM 24253.</title>
        <authorList>
            <person name="Turrini P."/>
            <person name="Artuso I."/>
            <person name="Lugli G.A."/>
            <person name="Frangipani E."/>
            <person name="Ventura M."/>
            <person name="Visca P."/>
        </authorList>
    </citation>
    <scope>NUCLEOTIDE SEQUENCE [LARGE SCALE GENOMIC DNA]</scope>
    <source>
        <strain evidence="1 2">DSM 24253</strain>
    </source>
</reference>
<dbReference type="Pfam" id="PF13671">
    <property type="entry name" value="AAA_33"/>
    <property type="match status" value="1"/>
</dbReference>
<keyword evidence="1" id="KW-0067">ATP-binding</keyword>
<proteinExistence type="predicted"/>
<dbReference type="RefSeq" id="WP_203539508.1">
    <property type="nucleotide sequence ID" value="NZ_JAESND010000009.1"/>
</dbReference>
<dbReference type="GO" id="GO:0005524">
    <property type="term" value="F:ATP binding"/>
    <property type="evidence" value="ECO:0007669"/>
    <property type="project" value="UniProtKB-KW"/>
</dbReference>
<gene>
    <name evidence="1" type="ORF">JMJ54_15730</name>
</gene>
<name>A0ABS2BNT2_9NEIS</name>
<keyword evidence="1" id="KW-0547">Nucleotide-binding</keyword>
<sequence length="172" mass="19356">MNDHHRLHLVCGPVGAGKTSYSYQLAEQSNGVVFSIDQWMAKLFQPDLNPEVDLKTMNPSWFSDRVDRCESMIYETSSHILSAGGVVILDLGFIRQARRDTAYAFASNQNVQARLHYVMAEQAVRQKRVEHRNAERGQTYAVAITPAMFAFAESMFQAPNEQELASATVVRT</sequence>
<dbReference type="InterPro" id="IPR027417">
    <property type="entry name" value="P-loop_NTPase"/>
</dbReference>
<organism evidence="1 2">
    <name type="scientific">Jeongeupia naejangsanensis</name>
    <dbReference type="NCBI Taxonomy" id="613195"/>
    <lineage>
        <taxon>Bacteria</taxon>
        <taxon>Pseudomonadati</taxon>
        <taxon>Pseudomonadota</taxon>
        <taxon>Betaproteobacteria</taxon>
        <taxon>Neisseriales</taxon>
        <taxon>Chitinibacteraceae</taxon>
        <taxon>Jeongeupia</taxon>
    </lineage>
</organism>
<evidence type="ECO:0000313" key="2">
    <source>
        <dbReference type="Proteomes" id="UP000809431"/>
    </source>
</evidence>
<dbReference type="SUPFAM" id="SSF52540">
    <property type="entry name" value="P-loop containing nucleoside triphosphate hydrolases"/>
    <property type="match status" value="1"/>
</dbReference>
<accession>A0ABS2BNT2</accession>
<dbReference type="Gene3D" id="3.40.50.300">
    <property type="entry name" value="P-loop containing nucleotide triphosphate hydrolases"/>
    <property type="match status" value="1"/>
</dbReference>
<comment type="caution">
    <text evidence="1">The sequence shown here is derived from an EMBL/GenBank/DDBJ whole genome shotgun (WGS) entry which is preliminary data.</text>
</comment>
<evidence type="ECO:0000313" key="1">
    <source>
        <dbReference type="EMBL" id="MBM3117285.1"/>
    </source>
</evidence>
<keyword evidence="2" id="KW-1185">Reference proteome</keyword>